<evidence type="ECO:0000256" key="14">
    <source>
        <dbReference type="ARBA" id="ARBA00047891"/>
    </source>
</evidence>
<dbReference type="EMBL" id="JARJFB010000101">
    <property type="protein sequence ID" value="MEA0971251.1"/>
    <property type="molecule type" value="Genomic_DNA"/>
</dbReference>
<dbReference type="Gene3D" id="3.30.360.10">
    <property type="entry name" value="Dihydrodipicolinate Reductase, domain 2"/>
    <property type="match status" value="1"/>
</dbReference>
<evidence type="ECO:0000256" key="4">
    <source>
        <dbReference type="ARBA" id="ARBA00010584"/>
    </source>
</evidence>
<name>A0ABU5NDI7_9RICK</name>
<proteinExistence type="inferred from homology"/>
<dbReference type="InterPro" id="IPR000534">
    <property type="entry name" value="Semialdehyde_DH_NAD-bd"/>
</dbReference>
<dbReference type="CDD" id="cd02316">
    <property type="entry name" value="VcASADH2_like_N"/>
    <property type="match status" value="1"/>
</dbReference>
<evidence type="ECO:0000256" key="2">
    <source>
        <dbReference type="ARBA" id="ARBA00005076"/>
    </source>
</evidence>
<comment type="subunit">
    <text evidence="5 15">Homodimer.</text>
</comment>
<evidence type="ECO:0000256" key="5">
    <source>
        <dbReference type="ARBA" id="ARBA00011738"/>
    </source>
</evidence>
<keyword evidence="11 15" id="KW-0560">Oxidoreductase</keyword>
<dbReference type="Gene3D" id="3.40.50.720">
    <property type="entry name" value="NAD(P)-binding Rossmann-like Domain"/>
    <property type="match status" value="1"/>
</dbReference>
<evidence type="ECO:0000256" key="12">
    <source>
        <dbReference type="ARBA" id="ARBA00023154"/>
    </source>
</evidence>
<dbReference type="InterPro" id="IPR012080">
    <property type="entry name" value="Asp_semialdehyde_DH"/>
</dbReference>
<feature type="binding site" evidence="15">
    <location>
        <position position="158"/>
    </location>
    <ligand>
        <name>substrate</name>
    </ligand>
</feature>
<feature type="active site" description="Acyl-thioester intermediate" evidence="15">
    <location>
        <position position="131"/>
    </location>
</feature>
<feature type="binding site" evidence="15">
    <location>
        <begin position="161"/>
        <end position="162"/>
    </location>
    <ligand>
        <name>NADP(+)</name>
        <dbReference type="ChEBI" id="CHEBI:58349"/>
    </ligand>
</feature>
<evidence type="ECO:0000256" key="11">
    <source>
        <dbReference type="ARBA" id="ARBA00023002"/>
    </source>
</evidence>
<evidence type="ECO:0000256" key="7">
    <source>
        <dbReference type="ARBA" id="ARBA00022605"/>
    </source>
</evidence>
<keyword evidence="9 15" id="KW-0521">NADP</keyword>
<evidence type="ECO:0000256" key="3">
    <source>
        <dbReference type="ARBA" id="ARBA00005097"/>
    </source>
</evidence>
<evidence type="ECO:0000256" key="8">
    <source>
        <dbReference type="ARBA" id="ARBA00022697"/>
    </source>
</evidence>
<dbReference type="SUPFAM" id="SSF51735">
    <property type="entry name" value="NAD(P)-binding Rossmann-fold domains"/>
    <property type="match status" value="1"/>
</dbReference>
<evidence type="ECO:0000256" key="6">
    <source>
        <dbReference type="ARBA" id="ARBA00013120"/>
    </source>
</evidence>
<keyword evidence="7 15" id="KW-0028">Amino-acid biosynthesis</keyword>
<evidence type="ECO:0000313" key="17">
    <source>
        <dbReference type="EMBL" id="MEA0971251.1"/>
    </source>
</evidence>
<keyword evidence="18" id="KW-1185">Reference proteome</keyword>
<dbReference type="EC" id="1.2.1.11" evidence="6 15"/>
<organism evidence="17 18">
    <name type="scientific">Candidatus Megaera venefica</name>
    <dbReference type="NCBI Taxonomy" id="2055910"/>
    <lineage>
        <taxon>Bacteria</taxon>
        <taxon>Pseudomonadati</taxon>
        <taxon>Pseudomonadota</taxon>
        <taxon>Alphaproteobacteria</taxon>
        <taxon>Rickettsiales</taxon>
        <taxon>Rickettsiaceae</taxon>
        <taxon>Candidatus Megaera</taxon>
    </lineage>
</organism>
<dbReference type="Proteomes" id="UP001291687">
    <property type="component" value="Unassembled WGS sequence"/>
</dbReference>
<evidence type="ECO:0000256" key="9">
    <source>
        <dbReference type="ARBA" id="ARBA00022857"/>
    </source>
</evidence>
<feature type="binding site" evidence="15">
    <location>
        <position position="101"/>
    </location>
    <ligand>
        <name>phosphate</name>
        <dbReference type="ChEBI" id="CHEBI:43474"/>
    </ligand>
</feature>
<feature type="binding site" evidence="15">
    <location>
        <position position="316"/>
    </location>
    <ligand>
        <name>NADP(+)</name>
        <dbReference type="ChEBI" id="CHEBI:58349"/>
    </ligand>
</feature>
<dbReference type="SMART" id="SM00859">
    <property type="entry name" value="Semialdhyde_dh"/>
    <property type="match status" value="1"/>
</dbReference>
<dbReference type="InterPro" id="IPR012280">
    <property type="entry name" value="Semialdhyde_DH_dimer_dom"/>
</dbReference>
<feature type="domain" description="Semialdehyde dehydrogenase NAD-binding" evidence="16">
    <location>
        <begin position="6"/>
        <end position="121"/>
    </location>
</feature>
<gene>
    <name evidence="15" type="primary">asd</name>
    <name evidence="17" type="ORF">Megvenef_01224</name>
</gene>
<comment type="pathway">
    <text evidence="3 15">Amino-acid biosynthesis; L-threonine biosynthesis; L-threonine from L-aspartate: step 2/5.</text>
</comment>
<comment type="pathway">
    <text evidence="1 15">Amino-acid biosynthesis; L-methionine biosynthesis via de novo pathway; L-homoserine from L-aspartate: step 2/3.</text>
</comment>
<feature type="binding site" evidence="15">
    <location>
        <begin position="41"/>
        <end position="42"/>
    </location>
    <ligand>
        <name>NADP(+)</name>
        <dbReference type="ChEBI" id="CHEBI:58349"/>
    </ligand>
</feature>
<dbReference type="InterPro" id="IPR036291">
    <property type="entry name" value="NAD(P)-bd_dom_sf"/>
</dbReference>
<evidence type="ECO:0000256" key="15">
    <source>
        <dbReference type="HAMAP-Rule" id="MF_02121"/>
    </source>
</evidence>
<evidence type="ECO:0000256" key="10">
    <source>
        <dbReference type="ARBA" id="ARBA00022915"/>
    </source>
</evidence>
<reference evidence="17 18" key="1">
    <citation type="submission" date="2023-03" db="EMBL/GenBank/DDBJ databases">
        <title>Host association and intracellularity evolved multiple times independently in the Rickettsiales.</title>
        <authorList>
            <person name="Castelli M."/>
            <person name="Nardi T."/>
            <person name="Gammuto L."/>
            <person name="Bellinzona G."/>
            <person name="Sabaneyeva E."/>
            <person name="Potekhin A."/>
            <person name="Serra V."/>
            <person name="Petroni G."/>
            <person name="Sassera D."/>
        </authorList>
    </citation>
    <scope>NUCLEOTIDE SEQUENCE [LARGE SCALE GENOMIC DNA]</scope>
    <source>
        <strain evidence="17 18">Sr 2-6</strain>
    </source>
</reference>
<dbReference type="NCBIfam" id="TIGR01296">
    <property type="entry name" value="asd_B"/>
    <property type="match status" value="1"/>
</dbReference>
<dbReference type="NCBIfam" id="NF011456">
    <property type="entry name" value="PRK14874.1"/>
    <property type="match status" value="1"/>
</dbReference>
<comment type="pathway">
    <text evidence="2 15">Amino-acid biosynthesis; L-lysine biosynthesis via DAP pathway; (S)-tetrahydrodipicolinate from L-aspartate: step 2/4.</text>
</comment>
<dbReference type="Pfam" id="PF02774">
    <property type="entry name" value="Semialdhyde_dhC"/>
    <property type="match status" value="1"/>
</dbReference>
<evidence type="ECO:0000256" key="1">
    <source>
        <dbReference type="ARBA" id="ARBA00005021"/>
    </source>
</evidence>
<keyword evidence="8 15" id="KW-0791">Threonine biosynthesis</keyword>
<keyword evidence="10 15" id="KW-0220">Diaminopimelate biosynthesis</keyword>
<dbReference type="InterPro" id="IPR005986">
    <property type="entry name" value="Asp_semialdehyde_DH_beta"/>
</dbReference>
<feature type="active site" description="Proton acceptor" evidence="15">
    <location>
        <position position="243"/>
    </location>
</feature>
<keyword evidence="12 15" id="KW-0457">Lysine biosynthesis</keyword>
<evidence type="ECO:0000313" key="18">
    <source>
        <dbReference type="Proteomes" id="UP001291687"/>
    </source>
</evidence>
<comment type="function">
    <text evidence="15">Catalyzes the NADPH-dependent formation of L-aspartate-semialdehyde (L-ASA) by the reductive dephosphorylation of L-aspartyl-4-phosphate.</text>
</comment>
<dbReference type="PIRSF" id="PIRSF000148">
    <property type="entry name" value="ASA_dh"/>
    <property type="match status" value="1"/>
</dbReference>
<comment type="caution">
    <text evidence="17">The sequence shown here is derived from an EMBL/GenBank/DDBJ whole genome shotgun (WGS) entry which is preliminary data.</text>
</comment>
<feature type="binding site" evidence="15">
    <location>
        <begin position="13"/>
        <end position="16"/>
    </location>
    <ligand>
        <name>NADP(+)</name>
        <dbReference type="ChEBI" id="CHEBI:58349"/>
    </ligand>
</feature>
<feature type="binding site" evidence="15">
    <location>
        <position position="236"/>
    </location>
    <ligand>
        <name>substrate</name>
    </ligand>
</feature>
<comment type="similarity">
    <text evidence="4 15">Belongs to the aspartate-semialdehyde dehydrogenase family.</text>
</comment>
<evidence type="ECO:0000256" key="13">
    <source>
        <dbReference type="ARBA" id="ARBA00023167"/>
    </source>
</evidence>
<evidence type="ECO:0000259" key="16">
    <source>
        <dbReference type="SMART" id="SM00859"/>
    </source>
</evidence>
<accession>A0ABU5NDI7</accession>
<sequence length="335" mass="37127">MKKKYVIALVGATGNVGREVLNYLASRNFPVKQIIALASENSVGRQVSFGDDTLKVNLMKGFDFSGIDIAFFCAGSEVSRKYAKEAVSKGCIVIDKSSLFRLDDNVPLVVPEANLQVLKNFKAGIIANPNCCTIPLSVVLKPLDNAVKIKRVVISTYQSVSGAGKLAMDELYKQTKAKFVFENLDSRVFPKQIAFNLFPHIGEFREDGSTDEEYKIQEELKKIIGNHINSTVTCVRVPVFVSHAMSVNIEFEDRMGADEAEELLYEADGVVVHSLENEMKYATPIDTVENDDVFVSRIRNDTSKVNCINMWICADNLRKGAALNAVQIAEELIKN</sequence>
<dbReference type="PANTHER" id="PTHR46278:SF2">
    <property type="entry name" value="ASPARTATE-SEMIALDEHYDE DEHYDROGENASE"/>
    <property type="match status" value="1"/>
</dbReference>
<dbReference type="SUPFAM" id="SSF55347">
    <property type="entry name" value="Glyceraldehyde-3-phosphate dehydrogenase-like, C-terminal domain"/>
    <property type="match status" value="1"/>
</dbReference>
<dbReference type="HAMAP" id="MF_02121">
    <property type="entry name" value="ASADH"/>
    <property type="match status" value="1"/>
</dbReference>
<dbReference type="RefSeq" id="WP_322777155.1">
    <property type="nucleotide sequence ID" value="NZ_JARJFB010000101.1"/>
</dbReference>
<dbReference type="PANTHER" id="PTHR46278">
    <property type="entry name" value="DEHYDROGENASE, PUTATIVE-RELATED"/>
    <property type="match status" value="1"/>
</dbReference>
<protein>
    <recommendedName>
        <fullName evidence="6 15">Aspartate-semialdehyde dehydrogenase</fullName>
        <shortName evidence="15">ASA dehydrogenase</shortName>
        <shortName evidence="15">ASADH</shortName>
        <ecNumber evidence="6 15">1.2.1.11</ecNumber>
    </recommendedName>
    <alternativeName>
        <fullName evidence="15">Aspartate-beta-semialdehyde dehydrogenase</fullName>
    </alternativeName>
</protein>
<comment type="catalytic activity">
    <reaction evidence="14 15">
        <text>L-aspartate 4-semialdehyde + phosphate + NADP(+) = 4-phospho-L-aspartate + NADPH + H(+)</text>
        <dbReference type="Rhea" id="RHEA:24284"/>
        <dbReference type="ChEBI" id="CHEBI:15378"/>
        <dbReference type="ChEBI" id="CHEBI:43474"/>
        <dbReference type="ChEBI" id="CHEBI:57535"/>
        <dbReference type="ChEBI" id="CHEBI:57783"/>
        <dbReference type="ChEBI" id="CHEBI:58349"/>
        <dbReference type="ChEBI" id="CHEBI:537519"/>
        <dbReference type="EC" id="1.2.1.11"/>
    </reaction>
</comment>
<dbReference type="Pfam" id="PF01118">
    <property type="entry name" value="Semialdhyde_dh"/>
    <property type="match status" value="1"/>
</dbReference>
<keyword evidence="13 15" id="KW-0486">Methionine biosynthesis</keyword>
<comment type="caution">
    <text evidence="15">Lacks conserved residue(s) required for the propagation of feature annotation.</text>
</comment>
<dbReference type="CDD" id="cd18131">
    <property type="entry name" value="ASADH_C_bac_euk_like"/>
    <property type="match status" value="1"/>
</dbReference>